<dbReference type="EMBL" id="MRVI01000001">
    <property type="protein sequence ID" value="OOC61993.1"/>
    <property type="molecule type" value="Genomic_DNA"/>
</dbReference>
<keyword evidence="4" id="KW-1185">Reference proteome</keyword>
<evidence type="ECO:0000313" key="4">
    <source>
        <dbReference type="Proteomes" id="UP000189059"/>
    </source>
</evidence>
<dbReference type="AlphaFoldDB" id="A0A1B2E7A2"/>
<accession>A0A1B2E7A2</accession>
<dbReference type="InterPro" id="IPR012577">
    <property type="entry name" value="NIPSNAP"/>
</dbReference>
<dbReference type="Gene3D" id="3.30.70.100">
    <property type="match status" value="1"/>
</dbReference>
<reference evidence="2" key="1">
    <citation type="submission" date="2016-08" db="EMBL/GenBank/DDBJ databases">
        <title>Complete Genome Seqeunce of Paenibacillus sp. nov. IHBB 9852 from high altitute lake of Indian trans-Himalayas.</title>
        <authorList>
            <person name="Kiran S."/>
            <person name="Swarnkar M.K."/>
            <person name="Rana A."/>
            <person name="Tewari R."/>
            <person name="Gulati A."/>
        </authorList>
    </citation>
    <scope>NUCLEOTIDE SEQUENCE [LARGE SCALE GENOMIC DNA]</scope>
    <source>
        <strain evidence="2">IHBB 9852</strain>
    </source>
</reference>
<dbReference type="EMBL" id="CP016809">
    <property type="protein sequence ID" value="ANY75838.1"/>
    <property type="molecule type" value="Genomic_DNA"/>
</dbReference>
<sequence length="120" mass="14107">MIYRRKKYMVDASIAAAFNEHFNSTLLPTQLKYGARLVGRWMAPNKEGNVEIFAIWQYDSLEAYEEIENNIRSDDEHVELVQKWFEKMGGRENLKKSFYYIDEDFIESTVPAENTILSAK</sequence>
<dbReference type="RefSeq" id="WP_077566799.1">
    <property type="nucleotide sequence ID" value="NZ_CP016809.1"/>
</dbReference>
<dbReference type="InterPro" id="IPR011008">
    <property type="entry name" value="Dimeric_a/b-barrel"/>
</dbReference>
<proteinExistence type="predicted"/>
<reference evidence="3 4" key="2">
    <citation type="submission" date="2016-12" db="EMBL/GenBank/DDBJ databases">
        <title>Genome sequencing and description of Paenibacillus sp. nov. from high altitude lake in the Indian Trans- Himalayas.</title>
        <authorList>
            <person name="Kiran S."/>
            <person name="Swarnkar M.K."/>
            <person name="Rana A."/>
            <person name="Tewari R."/>
            <person name="Gulati A."/>
        </authorList>
    </citation>
    <scope>NUCLEOTIDE SEQUENCE [LARGE SCALE GENOMIC DNA]</scope>
    <source>
        <strain evidence="3 4">IHBB 9951</strain>
    </source>
</reference>
<organism evidence="2">
    <name type="scientific">Paenibacillus ihbetae</name>
    <dbReference type="NCBI Taxonomy" id="1870820"/>
    <lineage>
        <taxon>Bacteria</taxon>
        <taxon>Bacillati</taxon>
        <taxon>Bacillota</taxon>
        <taxon>Bacilli</taxon>
        <taxon>Bacillales</taxon>
        <taxon>Paenibacillaceae</taxon>
        <taxon>Paenibacillus</taxon>
    </lineage>
</organism>
<dbReference type="KEGG" id="pib:BBD41_26490"/>
<protein>
    <recommendedName>
        <fullName evidence="1">NIPSNAP domain-containing protein</fullName>
    </recommendedName>
</protein>
<evidence type="ECO:0000259" key="1">
    <source>
        <dbReference type="Pfam" id="PF07978"/>
    </source>
</evidence>
<dbReference type="SUPFAM" id="SSF54909">
    <property type="entry name" value="Dimeric alpha+beta barrel"/>
    <property type="match status" value="1"/>
</dbReference>
<feature type="domain" description="NIPSNAP" evidence="1">
    <location>
        <begin position="7"/>
        <end position="85"/>
    </location>
</feature>
<evidence type="ECO:0000313" key="3">
    <source>
        <dbReference type="EMBL" id="OOC61993.1"/>
    </source>
</evidence>
<name>A0A1B2E7A2_9BACL</name>
<dbReference type="Pfam" id="PF07978">
    <property type="entry name" value="NIPSNAP"/>
    <property type="match status" value="1"/>
</dbReference>
<gene>
    <name evidence="3" type="ORF">BBD40_09080</name>
    <name evidence="2" type="ORF">BBD41_26490</name>
</gene>
<dbReference type="OrthoDB" id="9816289at2"/>
<dbReference type="Proteomes" id="UP000189059">
    <property type="component" value="Unassembled WGS sequence"/>
</dbReference>
<evidence type="ECO:0000313" key="2">
    <source>
        <dbReference type="EMBL" id="ANY75838.1"/>
    </source>
</evidence>